<dbReference type="Proteomes" id="UP000192907">
    <property type="component" value="Unassembled WGS sequence"/>
</dbReference>
<protein>
    <submittedName>
        <fullName evidence="12">UDP-N-acetylmuramate--L-alanine ligase</fullName>
    </submittedName>
</protein>
<evidence type="ECO:0000256" key="3">
    <source>
        <dbReference type="ARBA" id="ARBA00022741"/>
    </source>
</evidence>
<dbReference type="InterPro" id="IPR050061">
    <property type="entry name" value="MurCDEF_pg_biosynth"/>
</dbReference>
<dbReference type="InterPro" id="IPR036615">
    <property type="entry name" value="Mur_ligase_C_dom_sf"/>
</dbReference>
<dbReference type="InterPro" id="IPR000713">
    <property type="entry name" value="Mur_ligase_N"/>
</dbReference>
<keyword evidence="7" id="KW-0131">Cell cycle</keyword>
<dbReference type="Gene3D" id="3.40.50.720">
    <property type="entry name" value="NAD(P)-binding Rossmann-like Domain"/>
    <property type="match status" value="1"/>
</dbReference>
<dbReference type="InterPro" id="IPR004101">
    <property type="entry name" value="Mur_ligase_C"/>
</dbReference>
<dbReference type="InterPro" id="IPR036565">
    <property type="entry name" value="Mur-like_cat_sf"/>
</dbReference>
<proteinExistence type="predicted"/>
<evidence type="ECO:0000256" key="7">
    <source>
        <dbReference type="ARBA" id="ARBA00023306"/>
    </source>
</evidence>
<keyword evidence="5" id="KW-0133">Cell shape</keyword>
<dbReference type="PANTHER" id="PTHR43445:SF5">
    <property type="entry name" value="UDP-N-ACETYLMURAMATE--L-ALANYL-GAMMA-D-GLUTAMYL-MESO-2,6-DIAMINOHEPTANDIOATE LIGASE"/>
    <property type="match status" value="1"/>
</dbReference>
<dbReference type="GO" id="GO:0016881">
    <property type="term" value="F:acid-amino acid ligase activity"/>
    <property type="evidence" value="ECO:0007669"/>
    <property type="project" value="InterPro"/>
</dbReference>
<reference evidence="13" key="1">
    <citation type="submission" date="2017-04" db="EMBL/GenBank/DDBJ databases">
        <authorList>
            <person name="Varghese N."/>
            <person name="Submissions S."/>
        </authorList>
    </citation>
    <scope>NUCLEOTIDE SEQUENCE [LARGE SCALE GENOMIC DNA]</scope>
    <source>
        <strain evidence="13">RKEM611</strain>
    </source>
</reference>
<dbReference type="SUPFAM" id="SSF53244">
    <property type="entry name" value="MurD-like peptide ligases, peptide-binding domain"/>
    <property type="match status" value="1"/>
</dbReference>
<dbReference type="GO" id="GO:0005524">
    <property type="term" value="F:ATP binding"/>
    <property type="evidence" value="ECO:0007669"/>
    <property type="project" value="UniProtKB-KW"/>
</dbReference>
<dbReference type="GO" id="GO:0051301">
    <property type="term" value="P:cell division"/>
    <property type="evidence" value="ECO:0007669"/>
    <property type="project" value="UniProtKB-KW"/>
</dbReference>
<dbReference type="InterPro" id="IPR013221">
    <property type="entry name" value="Mur_ligase_cen"/>
</dbReference>
<accession>A0A1Y6B8N8</accession>
<evidence type="ECO:0000256" key="5">
    <source>
        <dbReference type="ARBA" id="ARBA00022960"/>
    </source>
</evidence>
<dbReference type="GO" id="GO:0008360">
    <property type="term" value="P:regulation of cell shape"/>
    <property type="evidence" value="ECO:0007669"/>
    <property type="project" value="UniProtKB-KW"/>
</dbReference>
<keyword evidence="6" id="KW-0573">Peptidoglycan synthesis</keyword>
<evidence type="ECO:0000259" key="9">
    <source>
        <dbReference type="Pfam" id="PF01225"/>
    </source>
</evidence>
<feature type="domain" description="Mur ligase central" evidence="11">
    <location>
        <begin position="115"/>
        <end position="305"/>
    </location>
</feature>
<feature type="domain" description="Mur ligase N-terminal catalytic" evidence="9">
    <location>
        <begin position="9"/>
        <end position="108"/>
    </location>
</feature>
<keyword evidence="8" id="KW-0961">Cell wall biogenesis/degradation</keyword>
<dbReference type="GO" id="GO:0009252">
    <property type="term" value="P:peptidoglycan biosynthetic process"/>
    <property type="evidence" value="ECO:0007669"/>
    <property type="project" value="UniProtKB-KW"/>
</dbReference>
<keyword evidence="4" id="KW-0067">ATP-binding</keyword>
<evidence type="ECO:0000256" key="8">
    <source>
        <dbReference type="ARBA" id="ARBA00023316"/>
    </source>
</evidence>
<dbReference type="Pfam" id="PF01225">
    <property type="entry name" value="Mur_ligase"/>
    <property type="match status" value="1"/>
</dbReference>
<dbReference type="Gene3D" id="3.90.190.20">
    <property type="entry name" value="Mur ligase, C-terminal domain"/>
    <property type="match status" value="1"/>
</dbReference>
<evidence type="ECO:0000313" key="13">
    <source>
        <dbReference type="Proteomes" id="UP000192907"/>
    </source>
</evidence>
<organism evidence="12 13">
    <name type="scientific">Pseudobacteriovorax antillogorgiicola</name>
    <dbReference type="NCBI Taxonomy" id="1513793"/>
    <lineage>
        <taxon>Bacteria</taxon>
        <taxon>Pseudomonadati</taxon>
        <taxon>Bdellovibrionota</taxon>
        <taxon>Oligoflexia</taxon>
        <taxon>Oligoflexales</taxon>
        <taxon>Pseudobacteriovoracaceae</taxon>
        <taxon>Pseudobacteriovorax</taxon>
    </lineage>
</organism>
<dbReference type="SUPFAM" id="SSF53623">
    <property type="entry name" value="MurD-like peptide ligases, catalytic domain"/>
    <property type="match status" value="1"/>
</dbReference>
<sequence length="479" mass="53519">MKLSSNAQLYFIGIGGTGMASTAGLAQEAGFQVSGSDANLYPPMSTLLDDLKIPVRTPYSKDNINGLKTDMVIIANALSRGHEELEEILSQGFPYTSFPEFLGEMILKQRQSIVVAGTHGKTTTTSMMAHVLRSLGHDPGYLIGGIPKNFSKSFHLGSDAPFVIEGDEYDTAFFDKNSKFLHYYPKFLIFNNLEFDHADIFKDLAAIEHQFDLLFDRMDNKKNVLANWDDPGVRNFLETRKLAHEVTRVSTVGENADCDFHLEDVIPGQKSWRAVVKTPRWGQLNFETSAIGQHNIANFTQVVACIDRLVSAQVIPEPDSLSLSQSIASFEGVQRRLDHLASVNDIEIYEDFAHHPTAVALVLQTFKRSYPDRRLFVAFEPRNATSRRNIFTKRYAEALNIADQVLLGYCPVDKRIPEELRMNTAVIAESIGSKAEFFESNEDLLNSLVAKMKPKDAIIFMSSGSFSGIQYKLANRLSV</sequence>
<dbReference type="GO" id="GO:0071555">
    <property type="term" value="P:cell wall organization"/>
    <property type="evidence" value="ECO:0007669"/>
    <property type="project" value="UniProtKB-KW"/>
</dbReference>
<dbReference type="AlphaFoldDB" id="A0A1Y6B8N8"/>
<evidence type="ECO:0000256" key="2">
    <source>
        <dbReference type="ARBA" id="ARBA00022618"/>
    </source>
</evidence>
<keyword evidence="2" id="KW-0132">Cell division</keyword>
<evidence type="ECO:0000256" key="1">
    <source>
        <dbReference type="ARBA" id="ARBA00022598"/>
    </source>
</evidence>
<name>A0A1Y6B8N8_9BACT</name>
<gene>
    <name evidence="12" type="ORF">SAMN06296036_101344</name>
</gene>
<dbReference type="SUPFAM" id="SSF51984">
    <property type="entry name" value="MurCD N-terminal domain"/>
    <property type="match status" value="1"/>
</dbReference>
<evidence type="ECO:0000256" key="4">
    <source>
        <dbReference type="ARBA" id="ARBA00022840"/>
    </source>
</evidence>
<dbReference type="Pfam" id="PF08245">
    <property type="entry name" value="Mur_ligase_M"/>
    <property type="match status" value="1"/>
</dbReference>
<keyword evidence="1 12" id="KW-0436">Ligase</keyword>
<keyword evidence="13" id="KW-1185">Reference proteome</keyword>
<feature type="domain" description="Mur ligase C-terminal" evidence="10">
    <location>
        <begin position="335"/>
        <end position="464"/>
    </location>
</feature>
<evidence type="ECO:0000313" key="12">
    <source>
        <dbReference type="EMBL" id="SME90261.1"/>
    </source>
</evidence>
<evidence type="ECO:0000259" key="11">
    <source>
        <dbReference type="Pfam" id="PF08245"/>
    </source>
</evidence>
<keyword evidence="3" id="KW-0547">Nucleotide-binding</keyword>
<dbReference type="Pfam" id="PF02875">
    <property type="entry name" value="Mur_ligase_C"/>
    <property type="match status" value="1"/>
</dbReference>
<dbReference type="RefSeq" id="WP_159455068.1">
    <property type="nucleotide sequence ID" value="NZ_FWZT01000001.1"/>
</dbReference>
<dbReference type="EMBL" id="FWZT01000001">
    <property type="protein sequence ID" value="SME90261.1"/>
    <property type="molecule type" value="Genomic_DNA"/>
</dbReference>
<dbReference type="PANTHER" id="PTHR43445">
    <property type="entry name" value="UDP-N-ACETYLMURAMATE--L-ALANINE LIGASE-RELATED"/>
    <property type="match status" value="1"/>
</dbReference>
<evidence type="ECO:0000259" key="10">
    <source>
        <dbReference type="Pfam" id="PF02875"/>
    </source>
</evidence>
<evidence type="ECO:0000256" key="6">
    <source>
        <dbReference type="ARBA" id="ARBA00022984"/>
    </source>
</evidence>
<dbReference type="STRING" id="1513793.SAMN06296036_101344"/>
<dbReference type="Gene3D" id="3.40.1190.10">
    <property type="entry name" value="Mur-like, catalytic domain"/>
    <property type="match status" value="1"/>
</dbReference>